<evidence type="ECO:0000256" key="2">
    <source>
        <dbReference type="ARBA" id="ARBA00022630"/>
    </source>
</evidence>
<dbReference type="Proteomes" id="UP000815325">
    <property type="component" value="Unassembled WGS sequence"/>
</dbReference>
<evidence type="ECO:0000256" key="3">
    <source>
        <dbReference type="ARBA" id="ARBA00022827"/>
    </source>
</evidence>
<evidence type="ECO:0000256" key="7">
    <source>
        <dbReference type="SAM" id="MobiDB-lite"/>
    </source>
</evidence>
<evidence type="ECO:0000313" key="9">
    <source>
        <dbReference type="EMBL" id="KAF5833670.1"/>
    </source>
</evidence>
<feature type="region of interest" description="Disordered" evidence="7">
    <location>
        <begin position="41"/>
        <end position="60"/>
    </location>
</feature>
<dbReference type="Gene3D" id="1.20.120.310">
    <property type="entry name" value="ERV/ALR sulfhydryl oxidase domain"/>
    <property type="match status" value="1"/>
</dbReference>
<dbReference type="InterPro" id="IPR039799">
    <property type="entry name" value="ALR/ERV"/>
</dbReference>
<comment type="catalytic activity">
    <reaction evidence="6">
        <text>2 R'C(R)SH + O2 = R'C(R)S-S(R)CR' + H2O2</text>
        <dbReference type="Rhea" id="RHEA:17357"/>
        <dbReference type="ChEBI" id="CHEBI:15379"/>
        <dbReference type="ChEBI" id="CHEBI:16240"/>
        <dbReference type="ChEBI" id="CHEBI:16520"/>
        <dbReference type="ChEBI" id="CHEBI:17412"/>
        <dbReference type="EC" id="1.8.3.2"/>
    </reaction>
</comment>
<evidence type="ECO:0000313" key="10">
    <source>
        <dbReference type="Proteomes" id="UP000815325"/>
    </source>
</evidence>
<dbReference type="PANTHER" id="PTHR12645:SF0">
    <property type="entry name" value="FAD-LINKED SULFHYDRYL OXIDASE ALR"/>
    <property type="match status" value="1"/>
</dbReference>
<sequence length="311" mass="34013">MQSDRNDDSNHIAGLVRSCQQHLAARLQGLGQLQAGLQRHLSTRHSPSAAPATSKQVPHLQPWQPWSRTARTLTQAAPQASTAKISFTQAGAGGKEGSVCDTLQTSAQPVGPMGLPGPGLSLLASMSMSGPKLPPQHNAGAECRPSPQQSCERPSQGEHGRPRHPWASASMSMGPPPPAYLGSYQDTTNTSREDLGRSTWTLLHMLAAQFPDNPSRQQRRDARQLIDCLTRIYPCSECARHFKEIVRRDPPMVNSGKDLRQWMCRVHNTVNRSLNKPVFNCDLVEARWSPLDCGDENASSCDMGNWGMGKK</sequence>
<evidence type="ECO:0000256" key="4">
    <source>
        <dbReference type="ARBA" id="ARBA00023002"/>
    </source>
</evidence>
<dbReference type="SUPFAM" id="SSF69000">
    <property type="entry name" value="FAD-dependent thiol oxidase"/>
    <property type="match status" value="1"/>
</dbReference>
<gene>
    <name evidence="9" type="ORF">DUNSADRAFT_9941</name>
</gene>
<evidence type="ECO:0000256" key="6">
    <source>
        <dbReference type="RuleBase" id="RU371123"/>
    </source>
</evidence>
<comment type="cofactor">
    <cofactor evidence="1 6">
        <name>FAD</name>
        <dbReference type="ChEBI" id="CHEBI:57692"/>
    </cofactor>
</comment>
<evidence type="ECO:0000256" key="5">
    <source>
        <dbReference type="ARBA" id="ARBA00023157"/>
    </source>
</evidence>
<accession>A0ABQ7GGE2</accession>
<feature type="domain" description="ERV/ALR sulfhydryl oxidase" evidence="8">
    <location>
        <begin position="188"/>
        <end position="288"/>
    </location>
</feature>
<keyword evidence="2 6" id="KW-0285">Flavoprotein</keyword>
<evidence type="ECO:0000259" key="8">
    <source>
        <dbReference type="PROSITE" id="PS51324"/>
    </source>
</evidence>
<keyword evidence="3 6" id="KW-0274">FAD</keyword>
<organism evidence="9 10">
    <name type="scientific">Dunaliella salina</name>
    <name type="common">Green alga</name>
    <name type="synonym">Protococcus salinus</name>
    <dbReference type="NCBI Taxonomy" id="3046"/>
    <lineage>
        <taxon>Eukaryota</taxon>
        <taxon>Viridiplantae</taxon>
        <taxon>Chlorophyta</taxon>
        <taxon>core chlorophytes</taxon>
        <taxon>Chlorophyceae</taxon>
        <taxon>CS clade</taxon>
        <taxon>Chlamydomonadales</taxon>
        <taxon>Dunaliellaceae</taxon>
        <taxon>Dunaliella</taxon>
    </lineage>
</organism>
<comment type="caution">
    <text evidence="9">The sequence shown here is derived from an EMBL/GenBank/DDBJ whole genome shotgun (WGS) entry which is preliminary data.</text>
</comment>
<dbReference type="InterPro" id="IPR036774">
    <property type="entry name" value="ERV/ALR_sulphydryl_oxid_sf"/>
</dbReference>
<dbReference type="InterPro" id="IPR017905">
    <property type="entry name" value="ERV/ALR_sulphydryl_oxidase"/>
</dbReference>
<dbReference type="Pfam" id="PF04777">
    <property type="entry name" value="Evr1_Alr"/>
    <property type="match status" value="1"/>
</dbReference>
<protein>
    <recommendedName>
        <fullName evidence="6">Sulfhydryl oxidase</fullName>
        <ecNumber evidence="6">1.8.3.2</ecNumber>
    </recommendedName>
</protein>
<evidence type="ECO:0000256" key="1">
    <source>
        <dbReference type="ARBA" id="ARBA00001974"/>
    </source>
</evidence>
<keyword evidence="5" id="KW-1015">Disulfide bond</keyword>
<feature type="region of interest" description="Disordered" evidence="7">
    <location>
        <begin position="127"/>
        <end position="192"/>
    </location>
</feature>
<dbReference type="EMBL" id="MU069797">
    <property type="protein sequence ID" value="KAF5833670.1"/>
    <property type="molecule type" value="Genomic_DNA"/>
</dbReference>
<name>A0ABQ7GGE2_DUNSA</name>
<dbReference type="PANTHER" id="PTHR12645">
    <property type="entry name" value="ALR/ERV"/>
    <property type="match status" value="1"/>
</dbReference>
<reference evidence="9" key="1">
    <citation type="submission" date="2017-08" db="EMBL/GenBank/DDBJ databases">
        <authorList>
            <person name="Polle J.E."/>
            <person name="Barry K."/>
            <person name="Cushman J."/>
            <person name="Schmutz J."/>
            <person name="Tran D."/>
            <person name="Hathwaick L.T."/>
            <person name="Yim W.C."/>
            <person name="Jenkins J."/>
            <person name="Mckie-Krisberg Z.M."/>
            <person name="Prochnik S."/>
            <person name="Lindquist E."/>
            <person name="Dockter R.B."/>
            <person name="Adam C."/>
            <person name="Molina H."/>
            <person name="Bunkerborg J."/>
            <person name="Jin E."/>
            <person name="Buchheim M."/>
            <person name="Magnuson J."/>
        </authorList>
    </citation>
    <scope>NUCLEOTIDE SEQUENCE</scope>
    <source>
        <strain evidence="9">CCAP 19/18</strain>
    </source>
</reference>
<keyword evidence="4 6" id="KW-0560">Oxidoreductase</keyword>
<keyword evidence="10" id="KW-1185">Reference proteome</keyword>
<proteinExistence type="predicted"/>
<dbReference type="EC" id="1.8.3.2" evidence="6"/>
<dbReference type="PROSITE" id="PS51324">
    <property type="entry name" value="ERV_ALR"/>
    <property type="match status" value="1"/>
</dbReference>